<organism evidence="3 4">
    <name type="scientific">Gordonia lacunae</name>
    <dbReference type="NCBI Taxonomy" id="417102"/>
    <lineage>
        <taxon>Bacteria</taxon>
        <taxon>Bacillati</taxon>
        <taxon>Actinomycetota</taxon>
        <taxon>Actinomycetes</taxon>
        <taxon>Mycobacteriales</taxon>
        <taxon>Gordoniaceae</taxon>
        <taxon>Gordonia</taxon>
    </lineage>
</organism>
<dbReference type="GO" id="GO:0009697">
    <property type="term" value="P:salicylic acid biosynthetic process"/>
    <property type="evidence" value="ECO:0007669"/>
    <property type="project" value="InterPro"/>
</dbReference>
<dbReference type="Proteomes" id="UP000194632">
    <property type="component" value="Unassembled WGS sequence"/>
</dbReference>
<dbReference type="PROSITE" id="PS51168">
    <property type="entry name" value="CHORISMATE_MUT_2"/>
    <property type="match status" value="1"/>
</dbReference>
<dbReference type="InterPro" id="IPR002701">
    <property type="entry name" value="CM_II_prokaryot"/>
</dbReference>
<name>A0A243Q9T6_9ACTN</name>
<dbReference type="InterPro" id="IPR008241">
    <property type="entry name" value="Isochorismate_pyruvate-lyase"/>
</dbReference>
<evidence type="ECO:0000313" key="4">
    <source>
        <dbReference type="Proteomes" id="UP000194632"/>
    </source>
</evidence>
<keyword evidence="4" id="KW-1185">Reference proteome</keyword>
<feature type="region of interest" description="Disordered" evidence="1">
    <location>
        <begin position="110"/>
        <end position="139"/>
    </location>
</feature>
<dbReference type="EMBL" id="NGFO01000021">
    <property type="protein sequence ID" value="OUC77378.1"/>
    <property type="molecule type" value="Genomic_DNA"/>
</dbReference>
<dbReference type="Pfam" id="PF01817">
    <property type="entry name" value="CM_2"/>
    <property type="match status" value="1"/>
</dbReference>
<dbReference type="GO" id="GO:0016835">
    <property type="term" value="F:carbon-oxygen lyase activity"/>
    <property type="evidence" value="ECO:0007669"/>
    <property type="project" value="InterPro"/>
</dbReference>
<evidence type="ECO:0000256" key="1">
    <source>
        <dbReference type="SAM" id="MobiDB-lite"/>
    </source>
</evidence>
<dbReference type="SUPFAM" id="SSF48600">
    <property type="entry name" value="Chorismate mutase II"/>
    <property type="match status" value="1"/>
</dbReference>
<dbReference type="SMART" id="SM00830">
    <property type="entry name" value="CM_2"/>
    <property type="match status" value="1"/>
</dbReference>
<dbReference type="NCBIfam" id="TIGR01803">
    <property type="entry name" value="CM-like"/>
    <property type="match status" value="1"/>
</dbReference>
<dbReference type="OrthoDB" id="4479197at2"/>
<evidence type="ECO:0000313" key="3">
    <source>
        <dbReference type="EMBL" id="OUC77378.1"/>
    </source>
</evidence>
<dbReference type="STRING" id="417102.CA982_17370"/>
<evidence type="ECO:0000259" key="2">
    <source>
        <dbReference type="PROSITE" id="PS51168"/>
    </source>
</evidence>
<dbReference type="GO" id="GO:0046417">
    <property type="term" value="P:chorismate metabolic process"/>
    <property type="evidence" value="ECO:0007669"/>
    <property type="project" value="InterPro"/>
</dbReference>
<proteinExistence type="predicted"/>
<dbReference type="RefSeq" id="WP_086536521.1">
    <property type="nucleotide sequence ID" value="NZ_NGFO01000021.1"/>
</dbReference>
<sequence>MNQTTNIDGRALGENELSARELEALRTELDGIDDRLLDTVRARIEVCTRIARLKRRHAIAVMQPRRVGVVHEHAHRFAVEHDLSPDFVHALYDLLIAETCRVEDLIVATDQPPTAGDSVPDAAPERDSVAHASAGSDAD</sequence>
<accession>A0A243Q9T6</accession>
<dbReference type="Gene3D" id="1.20.59.10">
    <property type="entry name" value="Chorismate mutase"/>
    <property type="match status" value="1"/>
</dbReference>
<dbReference type="InterPro" id="IPR036979">
    <property type="entry name" value="CM_dom_sf"/>
</dbReference>
<reference evidence="3 4" key="1">
    <citation type="submission" date="2017-05" db="EMBL/GenBank/DDBJ databases">
        <title>Biotechnological potential of actinobacteria isolated from South African environments.</title>
        <authorList>
            <person name="Le Roes-Hill M."/>
            <person name="Prins A."/>
            <person name="Durrell K.A."/>
        </authorList>
    </citation>
    <scope>NUCLEOTIDE SEQUENCE [LARGE SCALE GENOMIC DNA]</scope>
    <source>
        <strain evidence="3">BS2</strain>
    </source>
</reference>
<feature type="domain" description="Chorismate mutase" evidence="2">
    <location>
        <begin position="16"/>
        <end position="107"/>
    </location>
</feature>
<protein>
    <submittedName>
        <fullName evidence="3">Chorismate mutase</fullName>
    </submittedName>
</protein>
<gene>
    <name evidence="3" type="ORF">CA982_17370</name>
</gene>
<dbReference type="GO" id="GO:0004106">
    <property type="term" value="F:chorismate mutase activity"/>
    <property type="evidence" value="ECO:0007669"/>
    <property type="project" value="InterPro"/>
</dbReference>
<dbReference type="InterPro" id="IPR036263">
    <property type="entry name" value="Chorismate_II_sf"/>
</dbReference>
<comment type="caution">
    <text evidence="3">The sequence shown here is derived from an EMBL/GenBank/DDBJ whole genome shotgun (WGS) entry which is preliminary data.</text>
</comment>
<dbReference type="AlphaFoldDB" id="A0A243Q9T6"/>